<gene>
    <name evidence="3" type="ORF">AAAT05_06890</name>
</gene>
<dbReference type="SUPFAM" id="SSF52402">
    <property type="entry name" value="Adenine nucleotide alpha hydrolases-like"/>
    <property type="match status" value="1"/>
</dbReference>
<dbReference type="Gene3D" id="1.10.10.1510">
    <property type="match status" value="1"/>
</dbReference>
<dbReference type="InterPro" id="IPR014729">
    <property type="entry name" value="Rossmann-like_a/b/a_fold"/>
</dbReference>
<feature type="region of interest" description="Disordered" evidence="1">
    <location>
        <begin position="536"/>
        <end position="560"/>
    </location>
</feature>
<reference evidence="3 4" key="1">
    <citation type="submission" date="2024-04" db="EMBL/GenBank/DDBJ databases">
        <title>Human intestinal bacterial collection.</title>
        <authorList>
            <person name="Pauvert C."/>
            <person name="Hitch T.C.A."/>
            <person name="Clavel T."/>
        </authorList>
    </citation>
    <scope>NUCLEOTIDE SEQUENCE [LARGE SCALE GENOMIC DNA]</scope>
    <source>
        <strain evidence="3 4">CLA-AA-H197</strain>
    </source>
</reference>
<dbReference type="EMBL" id="JBBNGS010000011">
    <property type="protein sequence ID" value="MEQ2638063.1"/>
    <property type="molecule type" value="Genomic_DNA"/>
</dbReference>
<dbReference type="SUPFAM" id="SSF56317">
    <property type="entry name" value="Carbon-nitrogen hydrolase"/>
    <property type="match status" value="1"/>
</dbReference>
<dbReference type="InterPro" id="IPR003010">
    <property type="entry name" value="C-N_Hydrolase"/>
</dbReference>
<feature type="domain" description="CN hydrolase" evidence="2">
    <location>
        <begin position="1"/>
        <end position="245"/>
    </location>
</feature>
<dbReference type="RefSeq" id="WP_349182672.1">
    <property type="nucleotide sequence ID" value="NZ_JBBNGS010000011.1"/>
</dbReference>
<feature type="region of interest" description="Disordered" evidence="1">
    <location>
        <begin position="577"/>
        <end position="619"/>
    </location>
</feature>
<dbReference type="Gene3D" id="3.60.110.10">
    <property type="entry name" value="Carbon-nitrogen hydrolase"/>
    <property type="match status" value="1"/>
</dbReference>
<comment type="caution">
    <text evidence="3">The sequence shown here is derived from an EMBL/GenBank/DDBJ whole genome shotgun (WGS) entry which is preliminary data.</text>
</comment>
<evidence type="ECO:0000256" key="1">
    <source>
        <dbReference type="SAM" id="MobiDB-lite"/>
    </source>
</evidence>
<accession>A0ABV1IGN8</accession>
<dbReference type="InterPro" id="IPR036526">
    <property type="entry name" value="C-N_Hydrolase_sf"/>
</dbReference>
<evidence type="ECO:0000313" key="4">
    <source>
        <dbReference type="Proteomes" id="UP001478817"/>
    </source>
</evidence>
<evidence type="ECO:0000259" key="2">
    <source>
        <dbReference type="PROSITE" id="PS50263"/>
    </source>
</evidence>
<keyword evidence="4" id="KW-1185">Reference proteome</keyword>
<evidence type="ECO:0000313" key="3">
    <source>
        <dbReference type="EMBL" id="MEQ2638063.1"/>
    </source>
</evidence>
<dbReference type="PROSITE" id="PS50263">
    <property type="entry name" value="CN_HYDROLASE"/>
    <property type="match status" value="1"/>
</dbReference>
<protein>
    <recommendedName>
        <fullName evidence="2">CN hydrolase domain-containing protein</fullName>
    </recommendedName>
</protein>
<organism evidence="3 4">
    <name type="scientific">Paratractidigestivibacter faecalis</name>
    <dbReference type="NCBI Taxonomy" id="2292441"/>
    <lineage>
        <taxon>Bacteria</taxon>
        <taxon>Bacillati</taxon>
        <taxon>Actinomycetota</taxon>
        <taxon>Coriobacteriia</taxon>
        <taxon>Coriobacteriales</taxon>
        <taxon>Atopobiaceae</taxon>
        <taxon>Paratractidigestivibacter</taxon>
    </lineage>
</organism>
<proteinExistence type="predicted"/>
<name>A0ABV1IGN8_9ACTN</name>
<dbReference type="Gene3D" id="3.40.50.620">
    <property type="entry name" value="HUPs"/>
    <property type="match status" value="1"/>
</dbReference>
<dbReference type="Proteomes" id="UP001478817">
    <property type="component" value="Unassembled WGS sequence"/>
</dbReference>
<sequence length="619" mass="63926">MRLGIAQLGSLAGDFATTADRMAAYSRRAADQGVDLLVFPMNVLSGAAGVPYVDREGFLLDLAEALSGLTEHLACPCLVPATADVDGTPTPEAMLVVDGDVRPLRLSAFLEDVVAAGEPAPARRAASSRALPEVELAGARLGIACSYDDLDDYDEYDYDVNVILYLSTYGFSMDDASSALGPALADSRFLADARATGAWICGVGSLGCYDAETFTGSSFVLAPWGEVAAQAPALEEALLVCDVDPASEGPLPHALTPEVFDRGAASWGALTLGLGQTCSQLGASDVALLADGRLGSSVLAALATDALGPTHVHALIAPDLGPVALAAARDLCRNLRVDARECPSAPGEGDPLLRADVAQAHLAALAREVGGVALSSRDKTGLALEGPRGLDAGALAPLGDVYRSDVLAFAHMRNTVSPVIPAAARMAYDVPDLPGLAACGHSSETRLEFADYVLASYVEWELPVSDIVEARGHEETVCAILARVRALSWARRAAPPALMMSSKLLDEVRSPLGLAWSDRVRPHEERLEATLAAFDREGSDEKRQAPPAQAAPAGQGGLPQDAHELLGLLRDVSLGGGLSLGGGEPGPQAGASGQDASGRHGSGPSRPGGGLWNGPFSEN</sequence>